<name>A0A1M5ZDI3_9CLOT</name>
<organism evidence="2 3">
    <name type="scientific">Clostridium intestinale DSM 6191</name>
    <dbReference type="NCBI Taxonomy" id="1121320"/>
    <lineage>
        <taxon>Bacteria</taxon>
        <taxon>Bacillati</taxon>
        <taxon>Bacillota</taxon>
        <taxon>Clostridia</taxon>
        <taxon>Eubacteriales</taxon>
        <taxon>Clostridiaceae</taxon>
        <taxon>Clostridium</taxon>
    </lineage>
</organism>
<protein>
    <recommendedName>
        <fullName evidence="4">DUF2178 domain-containing protein</fullName>
    </recommendedName>
</protein>
<dbReference type="Pfam" id="PF20040">
    <property type="entry name" value="DUF6442"/>
    <property type="match status" value="1"/>
</dbReference>
<dbReference type="AlphaFoldDB" id="A0A1M5ZDI3"/>
<dbReference type="EMBL" id="FQXU01000008">
    <property type="protein sequence ID" value="SHI22221.1"/>
    <property type="molecule type" value="Genomic_DNA"/>
</dbReference>
<reference evidence="2 3" key="1">
    <citation type="submission" date="2016-11" db="EMBL/GenBank/DDBJ databases">
        <authorList>
            <person name="Jaros S."/>
            <person name="Januszkiewicz K."/>
            <person name="Wedrychowicz H."/>
        </authorList>
    </citation>
    <scope>NUCLEOTIDE SEQUENCE [LARGE SCALE GENOMIC DNA]</scope>
    <source>
        <strain evidence="2 3">DSM 6191</strain>
    </source>
</reference>
<feature type="transmembrane region" description="Helical" evidence="1">
    <location>
        <begin position="37"/>
        <end position="60"/>
    </location>
</feature>
<gene>
    <name evidence="2" type="ORF">SAMN02745941_02823</name>
</gene>
<dbReference type="RefSeq" id="WP_073020372.1">
    <property type="nucleotide sequence ID" value="NZ_FQXU01000008.1"/>
</dbReference>
<keyword evidence="1" id="KW-0812">Transmembrane</keyword>
<sequence>MKKEAKYYYLSVFGFILLGLGLYLSKTIIEAEGIMRALPYVCIGLGCGILGHGIGEIISYKALKNSPDIRKQINIEKLDERNILITSRAKAKAYDMMIFIFGALMLTFALMRIDMIAILLLVFAYLFIIAYGLYYSYKLNKKL</sequence>
<feature type="transmembrane region" description="Helical" evidence="1">
    <location>
        <begin position="116"/>
        <end position="137"/>
    </location>
</feature>
<evidence type="ECO:0008006" key="4">
    <source>
        <dbReference type="Google" id="ProtNLM"/>
    </source>
</evidence>
<dbReference type="InterPro" id="IPR045620">
    <property type="entry name" value="DUF6442"/>
</dbReference>
<evidence type="ECO:0000313" key="3">
    <source>
        <dbReference type="Proteomes" id="UP000184241"/>
    </source>
</evidence>
<proteinExistence type="predicted"/>
<evidence type="ECO:0000313" key="2">
    <source>
        <dbReference type="EMBL" id="SHI22221.1"/>
    </source>
</evidence>
<accession>A0A1M5ZDI3</accession>
<feature type="transmembrane region" description="Helical" evidence="1">
    <location>
        <begin position="7"/>
        <end position="25"/>
    </location>
</feature>
<dbReference type="Proteomes" id="UP000184241">
    <property type="component" value="Unassembled WGS sequence"/>
</dbReference>
<keyword evidence="1" id="KW-0472">Membrane</keyword>
<keyword evidence="1" id="KW-1133">Transmembrane helix</keyword>
<feature type="transmembrane region" description="Helical" evidence="1">
    <location>
        <begin position="93"/>
        <end position="110"/>
    </location>
</feature>
<evidence type="ECO:0000256" key="1">
    <source>
        <dbReference type="SAM" id="Phobius"/>
    </source>
</evidence>